<name>A0A835TZH5_9PASS</name>
<feature type="domain" description="C2HC/C3H-type" evidence="6">
    <location>
        <begin position="150"/>
        <end position="179"/>
    </location>
</feature>
<dbReference type="OrthoDB" id="265955at2759"/>
<keyword evidence="1" id="KW-0479">Metal-binding</keyword>
<reference evidence="7" key="1">
    <citation type="submission" date="2020-10" db="EMBL/GenBank/DDBJ databases">
        <title>Feather gene expression reveals the developmental basis of iridescence in African starlings.</title>
        <authorList>
            <person name="Rubenstein D.R."/>
        </authorList>
    </citation>
    <scope>NUCLEOTIDE SEQUENCE</scope>
    <source>
        <strain evidence="7">SS15</strain>
        <tissue evidence="7">Liver</tissue>
    </source>
</reference>
<evidence type="ECO:0000256" key="3">
    <source>
        <dbReference type="ARBA" id="ARBA00022771"/>
    </source>
</evidence>
<dbReference type="EMBL" id="JADDUC020000004">
    <property type="protein sequence ID" value="KAI1239754.1"/>
    <property type="molecule type" value="Genomic_DNA"/>
</dbReference>
<evidence type="ECO:0000256" key="4">
    <source>
        <dbReference type="ARBA" id="ARBA00022833"/>
    </source>
</evidence>
<dbReference type="Gene3D" id="3.30.160.60">
    <property type="entry name" value="Classic Zinc Finger"/>
    <property type="match status" value="2"/>
</dbReference>
<evidence type="ECO:0000259" key="6">
    <source>
        <dbReference type="PROSITE" id="PS52027"/>
    </source>
</evidence>
<dbReference type="InterPro" id="IPR049899">
    <property type="entry name" value="Znf_C2HC_C3H"/>
</dbReference>
<reference evidence="8 9" key="2">
    <citation type="journal article" date="2021" name="J. Hered.">
        <title>Feather Gene Expression Elucidates the Developmental Basis of Plumage Iridescence in African Starlings.</title>
        <authorList>
            <person name="Rubenstein D.R."/>
            <person name="Corvelo A."/>
            <person name="MacManes M.D."/>
            <person name="Maia R."/>
            <person name="Narzisi G."/>
            <person name="Rousaki A."/>
            <person name="Vandenabeele P."/>
            <person name="Shawkey M.D."/>
            <person name="Solomon J."/>
        </authorList>
    </citation>
    <scope>NUCLEOTIDE SEQUENCE [LARGE SCALE GENOMIC DNA]</scope>
    <source>
        <strain evidence="8">SS15</strain>
    </source>
</reference>
<reference evidence="8" key="3">
    <citation type="submission" date="2022-01" db="EMBL/GenBank/DDBJ databases">
        <authorList>
            <person name="Rubenstein D.R."/>
        </authorList>
    </citation>
    <scope>NUCLEOTIDE SEQUENCE</scope>
    <source>
        <strain evidence="8">SS15</strain>
        <tissue evidence="8">Liver</tissue>
    </source>
</reference>
<dbReference type="GO" id="GO:0008270">
    <property type="term" value="F:zinc ion binding"/>
    <property type="evidence" value="ECO:0007669"/>
    <property type="project" value="UniProtKB-KW"/>
</dbReference>
<dbReference type="PANTHER" id="PTHR13555:SF66">
    <property type="entry name" value="ZINC FINGER PROTEIN 474"/>
    <property type="match status" value="1"/>
</dbReference>
<dbReference type="InterPro" id="IPR026319">
    <property type="entry name" value="ZC2HC1A/B-like"/>
</dbReference>
<feature type="domain" description="C2HC/C3H-type" evidence="6">
    <location>
        <begin position="273"/>
        <end position="302"/>
    </location>
</feature>
<protein>
    <submittedName>
        <fullName evidence="7">Zinc finger protein 474</fullName>
    </submittedName>
</protein>
<feature type="non-terminal residue" evidence="7">
    <location>
        <position position="1"/>
    </location>
</feature>
<evidence type="ECO:0000256" key="2">
    <source>
        <dbReference type="ARBA" id="ARBA00022737"/>
    </source>
</evidence>
<evidence type="ECO:0000313" key="9">
    <source>
        <dbReference type="Proteomes" id="UP000618051"/>
    </source>
</evidence>
<dbReference type="Pfam" id="PF13913">
    <property type="entry name" value="zf-C2HC_2"/>
    <property type="match status" value="2"/>
</dbReference>
<accession>A0A835TZH5</accession>
<keyword evidence="2" id="KW-0677">Repeat</keyword>
<comment type="caution">
    <text evidence="7">The sequence shown here is derived from an EMBL/GenBank/DDBJ whole genome shotgun (WGS) entry which is preliminary data.</text>
</comment>
<keyword evidence="4" id="KW-0862">Zinc</keyword>
<evidence type="ECO:0000313" key="7">
    <source>
        <dbReference type="EMBL" id="KAG0121851.1"/>
    </source>
</evidence>
<dbReference type="PANTHER" id="PTHR13555">
    <property type="entry name" value="C2H2 ZINC FINGER CGI-62-RELATED"/>
    <property type="match status" value="1"/>
</dbReference>
<gene>
    <name evidence="8" type="ORF">IHE44_0011186</name>
    <name evidence="7" type="ORF">IHE44_010255</name>
</gene>
<dbReference type="AlphaFoldDB" id="A0A835TZH5"/>
<keyword evidence="9" id="KW-1185">Reference proteome</keyword>
<dbReference type="PROSITE" id="PS52027">
    <property type="entry name" value="ZF_C2HC_C3H"/>
    <property type="match status" value="2"/>
</dbReference>
<evidence type="ECO:0000313" key="8">
    <source>
        <dbReference type="EMBL" id="KAI1239754.1"/>
    </source>
</evidence>
<dbReference type="Proteomes" id="UP000618051">
    <property type="component" value="Unassembled WGS sequence"/>
</dbReference>
<dbReference type="EMBL" id="JADDUC010000043">
    <property type="protein sequence ID" value="KAG0121851.1"/>
    <property type="molecule type" value="Genomic_DNA"/>
</dbReference>
<organism evidence="7">
    <name type="scientific">Lamprotornis superbus</name>
    <dbReference type="NCBI Taxonomy" id="245042"/>
    <lineage>
        <taxon>Eukaryota</taxon>
        <taxon>Metazoa</taxon>
        <taxon>Chordata</taxon>
        <taxon>Craniata</taxon>
        <taxon>Vertebrata</taxon>
        <taxon>Euteleostomi</taxon>
        <taxon>Archelosauria</taxon>
        <taxon>Archosauria</taxon>
        <taxon>Dinosauria</taxon>
        <taxon>Saurischia</taxon>
        <taxon>Theropoda</taxon>
        <taxon>Coelurosauria</taxon>
        <taxon>Aves</taxon>
        <taxon>Neognathae</taxon>
        <taxon>Neoaves</taxon>
        <taxon>Telluraves</taxon>
        <taxon>Australaves</taxon>
        <taxon>Passeriformes</taxon>
        <taxon>Sturnidae</taxon>
        <taxon>Lamprotornis</taxon>
    </lineage>
</organism>
<keyword evidence="3 5" id="KW-0863">Zinc-finger</keyword>
<proteinExistence type="predicted"/>
<evidence type="ECO:0000256" key="5">
    <source>
        <dbReference type="PROSITE-ProRule" id="PRU01371"/>
    </source>
</evidence>
<sequence length="390" mass="43927">MVGILVLSSRLAASTLNRGITTTLWAADRMGEKWKTDPTDHTCLKHPSQEDLPSRYAISVAENLGHILLLYMNLSACRSGILRTISYQSTLEGQSPGNLRSLQVLVPIHLQMKMKQLTIVLKPSLCHVEAVAEPFFLTVSQYMKVARRPPTVICYICGREYGTKSISIHEPQCLKKWHQENDNLPKHLRRPEPKKPEVRTVQAKGFYDLDALNEAAWTSAQAQLVPCDICGPKGFYDRDALNEATWTSAQAQLVPCDICGHSPVSAKVARRPPTVICYVCGREYGTKSISIHEPQCLKKWHQENDNLPKHLRRPEPKKPEVRTVQVLKPSLCHVETTAEPFFLTVSQYMKGVAKEVAEVQGYQGLELAQHVMIHLRPTKEQAGVHQLYQN</sequence>
<evidence type="ECO:0000256" key="1">
    <source>
        <dbReference type="ARBA" id="ARBA00022723"/>
    </source>
</evidence>